<evidence type="ECO:0000313" key="7">
    <source>
        <dbReference type="EMBL" id="TGO66555.1"/>
    </source>
</evidence>
<reference evidence="7 8" key="1">
    <citation type="submission" date="2017-12" db="EMBL/GenBank/DDBJ databases">
        <title>Comparative genomics of Botrytis spp.</title>
        <authorList>
            <person name="Valero-Jimenez C.A."/>
            <person name="Tapia P."/>
            <person name="Veloso J."/>
            <person name="Silva-Moreno E."/>
            <person name="Staats M."/>
            <person name="Valdes J.H."/>
            <person name="Van Kan J.A.L."/>
        </authorList>
    </citation>
    <scope>NUCLEOTIDE SEQUENCE [LARGE SCALE GENOMIC DNA]</scope>
    <source>
        <strain evidence="7 8">Be9601</strain>
    </source>
</reference>
<dbReference type="STRING" id="278938.A0A4Z1IYT7"/>
<feature type="domain" description="MYND-type" evidence="6">
    <location>
        <begin position="27"/>
        <end position="63"/>
    </location>
</feature>
<dbReference type="AlphaFoldDB" id="A0A4Z1IYT7"/>
<evidence type="ECO:0000256" key="2">
    <source>
        <dbReference type="ARBA" id="ARBA00022771"/>
    </source>
</evidence>
<dbReference type="Proteomes" id="UP000297229">
    <property type="component" value="Unassembled WGS sequence"/>
</dbReference>
<evidence type="ECO:0000256" key="5">
    <source>
        <dbReference type="SAM" id="MobiDB-lite"/>
    </source>
</evidence>
<gene>
    <name evidence="7" type="ORF">BELL_0950g00030</name>
</gene>
<evidence type="ECO:0000259" key="6">
    <source>
        <dbReference type="PROSITE" id="PS50865"/>
    </source>
</evidence>
<feature type="region of interest" description="Disordered" evidence="5">
    <location>
        <begin position="245"/>
        <end position="265"/>
    </location>
</feature>
<keyword evidence="2 4" id="KW-0863">Zinc-finger</keyword>
<keyword evidence="8" id="KW-1185">Reference proteome</keyword>
<sequence>MPSRRDPTLGPRVSISSFGPTIEHPKCGYCTKDASIPCTTCNATWYCTVACQRVDRDVHDIICQKFADFVAAHPCPDDTAEKKYRLGLLLPVDSEDFELAWIANGSNGKSVATFLQYYDQDRINTRSTLVDYNMASKKFDHSIILAVRGDFLTDNSPPNACINHIMDGNMKFAFKGPVAVVRERGWGSVGCAQHFQPCDFRILIDFLFNYEGKPNINIGHACGEEPKNILGTSVSRVLKFLKGKAQDGKRKSKNAPLGGEERRTYRKRAETFAEPDWVRNSETFLPRHKMQRSKSSINLGSFRDDVSSLHKAESFVMPDFLPDWIREPVSIAAGPRTHSEIASSLSINTEKTFEESDSIVSTSITPISPVTSIAATTKQARRKDNVSVRGSLDIFDLYNSNRNRSNHDDSASILSSGPSPSILTTTSFFQSKTVLQLRPTIRKVKDSSTLNRRSSFFSRPKSKSVELNRDHMVLKRSMTGSIMSPWTVSSEQGRHVDEVETYIGDDLILELG</sequence>
<evidence type="ECO:0000256" key="1">
    <source>
        <dbReference type="ARBA" id="ARBA00022723"/>
    </source>
</evidence>
<name>A0A4Z1IYT7_9HELO</name>
<dbReference type="InterPro" id="IPR002893">
    <property type="entry name" value="Znf_MYND"/>
</dbReference>
<dbReference type="Gene3D" id="6.10.140.2220">
    <property type="match status" value="1"/>
</dbReference>
<comment type="caution">
    <text evidence="7">The sequence shown here is derived from an EMBL/GenBank/DDBJ whole genome shotgun (WGS) entry which is preliminary data.</text>
</comment>
<dbReference type="PROSITE" id="PS50865">
    <property type="entry name" value="ZF_MYND_2"/>
    <property type="match status" value="1"/>
</dbReference>
<keyword evidence="3" id="KW-0862">Zinc</keyword>
<evidence type="ECO:0000256" key="3">
    <source>
        <dbReference type="ARBA" id="ARBA00022833"/>
    </source>
</evidence>
<dbReference type="GO" id="GO:0008270">
    <property type="term" value="F:zinc ion binding"/>
    <property type="evidence" value="ECO:0007669"/>
    <property type="project" value="UniProtKB-KW"/>
</dbReference>
<evidence type="ECO:0000256" key="4">
    <source>
        <dbReference type="PROSITE-ProRule" id="PRU00134"/>
    </source>
</evidence>
<protein>
    <recommendedName>
        <fullName evidence="6">MYND-type domain-containing protein</fullName>
    </recommendedName>
</protein>
<organism evidence="7 8">
    <name type="scientific">Botrytis elliptica</name>
    <dbReference type="NCBI Taxonomy" id="278938"/>
    <lineage>
        <taxon>Eukaryota</taxon>
        <taxon>Fungi</taxon>
        <taxon>Dikarya</taxon>
        <taxon>Ascomycota</taxon>
        <taxon>Pezizomycotina</taxon>
        <taxon>Leotiomycetes</taxon>
        <taxon>Helotiales</taxon>
        <taxon>Sclerotiniaceae</taxon>
        <taxon>Botrytis</taxon>
    </lineage>
</organism>
<proteinExistence type="predicted"/>
<dbReference type="Pfam" id="PF01753">
    <property type="entry name" value="zf-MYND"/>
    <property type="match status" value="1"/>
</dbReference>
<keyword evidence="1" id="KW-0479">Metal-binding</keyword>
<dbReference type="EMBL" id="PQXM01000948">
    <property type="protein sequence ID" value="TGO66555.1"/>
    <property type="molecule type" value="Genomic_DNA"/>
</dbReference>
<dbReference type="SUPFAM" id="SSF144232">
    <property type="entry name" value="HIT/MYND zinc finger-like"/>
    <property type="match status" value="1"/>
</dbReference>
<accession>A0A4Z1IYT7</accession>
<evidence type="ECO:0000313" key="8">
    <source>
        <dbReference type="Proteomes" id="UP000297229"/>
    </source>
</evidence>